<comment type="pathway">
    <text evidence="2 8">Protein biosynthesis; polypeptide chain elongation.</text>
</comment>
<dbReference type="FunFam" id="2.40.50.140:FF:000009">
    <property type="entry name" value="Elongation factor P"/>
    <property type="match status" value="1"/>
</dbReference>
<dbReference type="PROSITE" id="PS01275">
    <property type="entry name" value="EFP"/>
    <property type="match status" value="1"/>
</dbReference>
<dbReference type="HAMAP" id="MF_00141">
    <property type="entry name" value="EF_P"/>
    <property type="match status" value="1"/>
</dbReference>
<dbReference type="Pfam" id="PF01132">
    <property type="entry name" value="EFP"/>
    <property type="match status" value="1"/>
</dbReference>
<dbReference type="InterPro" id="IPR011768">
    <property type="entry name" value="Transl_elongation_fac_P"/>
</dbReference>
<dbReference type="InterPro" id="IPR013852">
    <property type="entry name" value="Transl_elong_P/YeiP_CS"/>
</dbReference>
<dbReference type="InterPro" id="IPR013185">
    <property type="entry name" value="Transl_elong_KOW-like"/>
</dbReference>
<comment type="similarity">
    <text evidence="3 8 10">Belongs to the elongation factor P family.</text>
</comment>
<dbReference type="Proteomes" id="UP000051621">
    <property type="component" value="Unassembled WGS sequence"/>
</dbReference>
<dbReference type="PANTHER" id="PTHR30053">
    <property type="entry name" value="ELONGATION FACTOR P"/>
    <property type="match status" value="1"/>
</dbReference>
<evidence type="ECO:0000256" key="8">
    <source>
        <dbReference type="HAMAP-Rule" id="MF_00141"/>
    </source>
</evidence>
<dbReference type="FunFam" id="2.30.30.30:FF:000003">
    <property type="entry name" value="Elongation factor P"/>
    <property type="match status" value="1"/>
</dbReference>
<name>A0A0R1M552_9LACO</name>
<reference evidence="13 14" key="1">
    <citation type="journal article" date="2015" name="Genome Announc.">
        <title>Expanding the biotechnology potential of lactobacilli through comparative genomics of 213 strains and associated genera.</title>
        <authorList>
            <person name="Sun Z."/>
            <person name="Harris H.M."/>
            <person name="McCann A."/>
            <person name="Guo C."/>
            <person name="Argimon S."/>
            <person name="Zhang W."/>
            <person name="Yang X."/>
            <person name="Jeffery I.B."/>
            <person name="Cooney J.C."/>
            <person name="Kagawa T.F."/>
            <person name="Liu W."/>
            <person name="Song Y."/>
            <person name="Salvetti E."/>
            <person name="Wrobel A."/>
            <person name="Rasinkangas P."/>
            <person name="Parkhill J."/>
            <person name="Rea M.C."/>
            <person name="O'Sullivan O."/>
            <person name="Ritari J."/>
            <person name="Douillard F.P."/>
            <person name="Paul Ross R."/>
            <person name="Yang R."/>
            <person name="Briner A.E."/>
            <person name="Felis G.E."/>
            <person name="de Vos W.M."/>
            <person name="Barrangou R."/>
            <person name="Klaenhammer T.R."/>
            <person name="Caufield P.W."/>
            <person name="Cui Y."/>
            <person name="Zhang H."/>
            <person name="O'Toole P.W."/>
        </authorList>
    </citation>
    <scope>NUCLEOTIDE SEQUENCE [LARGE SCALE GENOMIC DNA]</scope>
    <source>
        <strain evidence="13 14">DSM 19910</strain>
    </source>
</reference>
<evidence type="ECO:0000256" key="6">
    <source>
        <dbReference type="ARBA" id="ARBA00022917"/>
    </source>
</evidence>
<dbReference type="SUPFAM" id="SSF50104">
    <property type="entry name" value="Translation proteins SH3-like domain"/>
    <property type="match status" value="1"/>
</dbReference>
<dbReference type="EMBL" id="AZEF01000061">
    <property type="protein sequence ID" value="KRL00162.1"/>
    <property type="molecule type" value="Genomic_DNA"/>
</dbReference>
<dbReference type="SMART" id="SM00841">
    <property type="entry name" value="Elong-fact-P_C"/>
    <property type="match status" value="1"/>
</dbReference>
<comment type="function">
    <text evidence="7 8">Involved in peptide bond synthesis. Stimulates efficient translation and peptide-bond synthesis on native or reconstituted 70S ribosomes in vitro. Probably functions indirectly by altering the affinity of the ribosome for aminoacyl-tRNA, thus increasing their reactivity as acceptors for peptidyl transferase.</text>
</comment>
<evidence type="ECO:0000259" key="12">
    <source>
        <dbReference type="SMART" id="SM01185"/>
    </source>
</evidence>
<dbReference type="InterPro" id="IPR008991">
    <property type="entry name" value="Translation_prot_SH3-like_sf"/>
</dbReference>
<evidence type="ECO:0000313" key="13">
    <source>
        <dbReference type="EMBL" id="KRL00162.1"/>
    </source>
</evidence>
<dbReference type="GO" id="GO:0003746">
    <property type="term" value="F:translation elongation factor activity"/>
    <property type="evidence" value="ECO:0007669"/>
    <property type="project" value="UniProtKB-UniRule"/>
</dbReference>
<dbReference type="Pfam" id="PF09285">
    <property type="entry name" value="Elong-fact-P_C"/>
    <property type="match status" value="1"/>
</dbReference>
<dbReference type="SUPFAM" id="SSF50249">
    <property type="entry name" value="Nucleic acid-binding proteins"/>
    <property type="match status" value="2"/>
</dbReference>
<evidence type="ECO:0000313" key="14">
    <source>
        <dbReference type="Proteomes" id="UP000051621"/>
    </source>
</evidence>
<sequence>MESVSQMIEAINLKSGMVFEKDNKLIKVLETNHHKPGKGNTVMQMKLQDIRSNSIVQTTMRPTEKVELAIVDKKQAQYLYKQGDIFFFMDLDTYDQYEVSEEQIVNEIKYLIPELKVQLNFCKEELIGIELPTTVNLRVTETSPNIKGAAAGSGGKPATMETGLVVSVPDFIQEGDVLVINTSNASYKQRA</sequence>
<dbReference type="InterPro" id="IPR020599">
    <property type="entry name" value="Transl_elong_fac_P/YeiP"/>
</dbReference>
<comment type="subcellular location">
    <subcellularLocation>
        <location evidence="1 8">Cytoplasm</location>
    </subcellularLocation>
</comment>
<evidence type="ECO:0000256" key="9">
    <source>
        <dbReference type="NCBIfam" id="TIGR00038"/>
    </source>
</evidence>
<dbReference type="InterPro" id="IPR015365">
    <property type="entry name" value="Elong-fact-P_C"/>
</dbReference>
<dbReference type="Gene3D" id="2.30.30.30">
    <property type="match status" value="1"/>
</dbReference>
<keyword evidence="5 8" id="KW-0251">Elongation factor</keyword>
<dbReference type="InterPro" id="IPR012340">
    <property type="entry name" value="NA-bd_OB-fold"/>
</dbReference>
<dbReference type="STRING" id="1423731.FC81_GL000542"/>
<gene>
    <name evidence="8" type="primary">efp</name>
    <name evidence="13" type="ORF">FC81_GL000542</name>
</gene>
<dbReference type="PATRIC" id="fig|1423731.3.peg.556"/>
<dbReference type="Pfam" id="PF08207">
    <property type="entry name" value="EFP_N"/>
    <property type="match status" value="1"/>
</dbReference>
<dbReference type="GO" id="GO:0005829">
    <property type="term" value="C:cytosol"/>
    <property type="evidence" value="ECO:0007669"/>
    <property type="project" value="UniProtKB-ARBA"/>
</dbReference>
<evidence type="ECO:0000256" key="4">
    <source>
        <dbReference type="ARBA" id="ARBA00022490"/>
    </source>
</evidence>
<dbReference type="CDD" id="cd04470">
    <property type="entry name" value="S1_EF-P_repeat_1"/>
    <property type="match status" value="1"/>
</dbReference>
<keyword evidence="14" id="KW-1185">Reference proteome</keyword>
<protein>
    <recommendedName>
        <fullName evidence="8 9">Elongation factor P</fullName>
        <shortName evidence="8">EF-P</shortName>
    </recommendedName>
</protein>
<evidence type="ECO:0000256" key="5">
    <source>
        <dbReference type="ARBA" id="ARBA00022768"/>
    </source>
</evidence>
<keyword evidence="6 8" id="KW-0648">Protein biosynthesis</keyword>
<evidence type="ECO:0000256" key="3">
    <source>
        <dbReference type="ARBA" id="ARBA00009479"/>
    </source>
</evidence>
<dbReference type="InterPro" id="IPR001059">
    <property type="entry name" value="Transl_elong_P/YeiP_cen"/>
</dbReference>
<evidence type="ECO:0000256" key="7">
    <source>
        <dbReference type="ARBA" id="ARBA00025469"/>
    </source>
</evidence>
<feature type="domain" description="Elongation factor P C-terminal" evidence="11">
    <location>
        <begin position="135"/>
        <end position="190"/>
    </location>
</feature>
<dbReference type="PANTHER" id="PTHR30053:SF12">
    <property type="entry name" value="ELONGATION FACTOR P (EF-P) FAMILY PROTEIN"/>
    <property type="match status" value="1"/>
</dbReference>
<evidence type="ECO:0000259" key="11">
    <source>
        <dbReference type="SMART" id="SM00841"/>
    </source>
</evidence>
<comment type="caution">
    <text evidence="13">The sequence shown here is derived from an EMBL/GenBank/DDBJ whole genome shotgun (WGS) entry which is preliminary data.</text>
</comment>
<dbReference type="CDD" id="cd05794">
    <property type="entry name" value="S1_EF-P_repeat_2"/>
    <property type="match status" value="1"/>
</dbReference>
<dbReference type="NCBIfam" id="TIGR00038">
    <property type="entry name" value="efp"/>
    <property type="match status" value="1"/>
</dbReference>
<dbReference type="FunFam" id="2.40.50.140:FF:000004">
    <property type="entry name" value="Elongation factor P"/>
    <property type="match status" value="1"/>
</dbReference>
<keyword evidence="4 8" id="KW-0963">Cytoplasm</keyword>
<dbReference type="PIRSF" id="PIRSF005901">
    <property type="entry name" value="EF-P"/>
    <property type="match status" value="1"/>
</dbReference>
<proteinExistence type="inferred from homology"/>
<accession>A0A0R1M552</accession>
<organism evidence="13 14">
    <name type="scientific">Liquorilactobacillus capillatus DSM 19910</name>
    <dbReference type="NCBI Taxonomy" id="1423731"/>
    <lineage>
        <taxon>Bacteria</taxon>
        <taxon>Bacillati</taxon>
        <taxon>Bacillota</taxon>
        <taxon>Bacilli</taxon>
        <taxon>Lactobacillales</taxon>
        <taxon>Lactobacillaceae</taxon>
        <taxon>Liquorilactobacillus</taxon>
    </lineage>
</organism>
<evidence type="ECO:0000256" key="2">
    <source>
        <dbReference type="ARBA" id="ARBA00004815"/>
    </source>
</evidence>
<dbReference type="UniPathway" id="UPA00345"/>
<dbReference type="SMART" id="SM01185">
    <property type="entry name" value="EFP"/>
    <property type="match status" value="1"/>
</dbReference>
<evidence type="ECO:0000256" key="10">
    <source>
        <dbReference type="RuleBase" id="RU004389"/>
    </source>
</evidence>
<dbReference type="AlphaFoldDB" id="A0A0R1M552"/>
<dbReference type="NCBIfam" id="NF001810">
    <property type="entry name" value="PRK00529.1"/>
    <property type="match status" value="1"/>
</dbReference>
<dbReference type="Gene3D" id="2.40.50.140">
    <property type="entry name" value="Nucleic acid-binding proteins"/>
    <property type="match status" value="2"/>
</dbReference>
<dbReference type="GO" id="GO:0043043">
    <property type="term" value="P:peptide biosynthetic process"/>
    <property type="evidence" value="ECO:0007669"/>
    <property type="project" value="InterPro"/>
</dbReference>
<dbReference type="InterPro" id="IPR014722">
    <property type="entry name" value="Rib_uL2_dom2"/>
</dbReference>
<evidence type="ECO:0000256" key="1">
    <source>
        <dbReference type="ARBA" id="ARBA00004496"/>
    </source>
</evidence>
<feature type="domain" description="Translation elongation factor P/YeiP central" evidence="12">
    <location>
        <begin position="73"/>
        <end position="127"/>
    </location>
</feature>